<protein>
    <submittedName>
        <fullName evidence="1">Uncharacterized protein</fullName>
    </submittedName>
</protein>
<dbReference type="Proteomes" id="UP000238479">
    <property type="component" value="Chromosome 5"/>
</dbReference>
<dbReference type="EMBL" id="PDCK01000043">
    <property type="protein sequence ID" value="PRQ28871.1"/>
    <property type="molecule type" value="Genomic_DNA"/>
</dbReference>
<evidence type="ECO:0000313" key="2">
    <source>
        <dbReference type="Proteomes" id="UP000238479"/>
    </source>
</evidence>
<reference evidence="1 2" key="1">
    <citation type="journal article" date="2018" name="Nat. Genet.">
        <title>The Rosa genome provides new insights in the design of modern roses.</title>
        <authorList>
            <person name="Bendahmane M."/>
        </authorList>
    </citation>
    <scope>NUCLEOTIDE SEQUENCE [LARGE SCALE GENOMIC DNA]</scope>
    <source>
        <strain evidence="2">cv. Old Blush</strain>
    </source>
</reference>
<accession>A0A2P6Q3V7</accession>
<sequence length="81" mass="8586">MVKYSVSIDFCACSSARMSSTVSFASNLICCMFGRCICNLSTVGYILFITNLNILHKASGAQTHLASTNCLISSNSGSDCT</sequence>
<dbReference type="Gramene" id="PRQ28871">
    <property type="protein sequence ID" value="PRQ28871"/>
    <property type="gene ID" value="RchiOBHm_Chr5g0007691"/>
</dbReference>
<evidence type="ECO:0000313" key="1">
    <source>
        <dbReference type="EMBL" id="PRQ28871.1"/>
    </source>
</evidence>
<comment type="caution">
    <text evidence="1">The sequence shown here is derived from an EMBL/GenBank/DDBJ whole genome shotgun (WGS) entry which is preliminary data.</text>
</comment>
<dbReference type="AlphaFoldDB" id="A0A2P6Q3V7"/>
<gene>
    <name evidence="1" type="ORF">RchiOBHm_Chr5g0007691</name>
</gene>
<organism evidence="1 2">
    <name type="scientific">Rosa chinensis</name>
    <name type="common">China rose</name>
    <dbReference type="NCBI Taxonomy" id="74649"/>
    <lineage>
        <taxon>Eukaryota</taxon>
        <taxon>Viridiplantae</taxon>
        <taxon>Streptophyta</taxon>
        <taxon>Embryophyta</taxon>
        <taxon>Tracheophyta</taxon>
        <taxon>Spermatophyta</taxon>
        <taxon>Magnoliopsida</taxon>
        <taxon>eudicotyledons</taxon>
        <taxon>Gunneridae</taxon>
        <taxon>Pentapetalae</taxon>
        <taxon>rosids</taxon>
        <taxon>fabids</taxon>
        <taxon>Rosales</taxon>
        <taxon>Rosaceae</taxon>
        <taxon>Rosoideae</taxon>
        <taxon>Rosoideae incertae sedis</taxon>
        <taxon>Rosa</taxon>
    </lineage>
</organism>
<keyword evidence="2" id="KW-1185">Reference proteome</keyword>
<proteinExistence type="predicted"/>
<name>A0A2P6Q3V7_ROSCH</name>